<gene>
    <name evidence="2" type="ORF">HII17_16740</name>
</gene>
<dbReference type="PANTHER" id="PTHR11102">
    <property type="entry name" value="SEL-1-LIKE PROTEIN"/>
    <property type="match status" value="1"/>
</dbReference>
<dbReference type="SMART" id="SM00671">
    <property type="entry name" value="SEL1"/>
    <property type="match status" value="3"/>
</dbReference>
<dbReference type="RefSeq" id="WP_169076525.1">
    <property type="nucleotide sequence ID" value="NZ_JABBXH010000007.1"/>
</dbReference>
<dbReference type="Pfam" id="PF08238">
    <property type="entry name" value="Sel1"/>
    <property type="match status" value="2"/>
</dbReference>
<keyword evidence="3" id="KW-1185">Reference proteome</keyword>
<dbReference type="PANTHER" id="PTHR11102:SF147">
    <property type="entry name" value="SEL1L ADAPTOR SUBUNIT OF ERAD E3 UBIQUITIN LIGASE"/>
    <property type="match status" value="1"/>
</dbReference>
<dbReference type="InterPro" id="IPR050767">
    <property type="entry name" value="Sel1_AlgK"/>
</dbReference>
<dbReference type="EMBL" id="JABBXH010000007">
    <property type="protein sequence ID" value="NMP33202.1"/>
    <property type="molecule type" value="Genomic_DNA"/>
</dbReference>
<feature type="signal peptide" evidence="1">
    <location>
        <begin position="1"/>
        <end position="25"/>
    </location>
</feature>
<sequence>MKMFNHVILLIGVLLLSTLVFPSAAATLPSNCQSELCKNYFNDFRIAAKRGHPQAMSTLGQFYYHAYGTEKNINEALKYFKRASRLGGDSAAQLKAGIIYISEESHKDIEQGIKYLKKAAKKDYKAANFVLGMIYFDESFGKQEFQLADKYLAAAYKQRYKEVAKIALFIKQDDEIPAKFFPKLLAAMNAVPLLESANGNITWPQDEVEVITVTSPPLETVLREQLVTYRRPIKTTGTRFTGKSCAERTSCYASDGVEGMADYSFLTISYNRAASGQ</sequence>
<keyword evidence="1" id="KW-0732">Signal</keyword>
<evidence type="ECO:0000256" key="1">
    <source>
        <dbReference type="SAM" id="SignalP"/>
    </source>
</evidence>
<organism evidence="2 3">
    <name type="scientific">Thalassotalea algicola</name>
    <dbReference type="NCBI Taxonomy" id="2716224"/>
    <lineage>
        <taxon>Bacteria</taxon>
        <taxon>Pseudomonadati</taxon>
        <taxon>Pseudomonadota</taxon>
        <taxon>Gammaproteobacteria</taxon>
        <taxon>Alteromonadales</taxon>
        <taxon>Colwelliaceae</taxon>
        <taxon>Thalassotalea</taxon>
    </lineage>
</organism>
<dbReference type="Gene3D" id="1.25.40.10">
    <property type="entry name" value="Tetratricopeptide repeat domain"/>
    <property type="match status" value="1"/>
</dbReference>
<evidence type="ECO:0000313" key="2">
    <source>
        <dbReference type="EMBL" id="NMP33202.1"/>
    </source>
</evidence>
<dbReference type="InterPro" id="IPR011990">
    <property type="entry name" value="TPR-like_helical_dom_sf"/>
</dbReference>
<dbReference type="SUPFAM" id="SSF81901">
    <property type="entry name" value="HCP-like"/>
    <property type="match status" value="1"/>
</dbReference>
<dbReference type="AlphaFoldDB" id="A0A7Y0LFD0"/>
<protein>
    <submittedName>
        <fullName evidence="2">Sel1 repeat family protein</fullName>
    </submittedName>
</protein>
<evidence type="ECO:0000313" key="3">
    <source>
        <dbReference type="Proteomes" id="UP000568664"/>
    </source>
</evidence>
<accession>A0A7Y0LFD0</accession>
<proteinExistence type="predicted"/>
<dbReference type="InterPro" id="IPR006597">
    <property type="entry name" value="Sel1-like"/>
</dbReference>
<reference evidence="2 3" key="1">
    <citation type="submission" date="2020-04" db="EMBL/GenBank/DDBJ databases">
        <title>Thalassotalea sp. M1531, isolated from the surface of marine red alga.</title>
        <authorList>
            <person name="Pang L."/>
            <person name="Lu D.-C."/>
        </authorList>
    </citation>
    <scope>NUCLEOTIDE SEQUENCE [LARGE SCALE GENOMIC DNA]</scope>
    <source>
        <strain evidence="2 3">M1531</strain>
    </source>
</reference>
<feature type="chain" id="PRO_5030704200" evidence="1">
    <location>
        <begin position="26"/>
        <end position="277"/>
    </location>
</feature>
<comment type="caution">
    <text evidence="2">The sequence shown here is derived from an EMBL/GenBank/DDBJ whole genome shotgun (WGS) entry which is preliminary data.</text>
</comment>
<dbReference type="GO" id="GO:0036503">
    <property type="term" value="P:ERAD pathway"/>
    <property type="evidence" value="ECO:0007669"/>
    <property type="project" value="TreeGrafter"/>
</dbReference>
<dbReference type="Proteomes" id="UP000568664">
    <property type="component" value="Unassembled WGS sequence"/>
</dbReference>
<name>A0A7Y0LFD0_9GAMM</name>